<gene>
    <name evidence="1" type="ORF">AVE30378_02544</name>
</gene>
<dbReference type="AlphaFoldDB" id="A0A446CHA5"/>
<proteinExistence type="predicted"/>
<evidence type="ECO:0000313" key="2">
    <source>
        <dbReference type="Proteomes" id="UP000289465"/>
    </source>
</evidence>
<protein>
    <submittedName>
        <fullName evidence="1">Uncharacterized protein</fullName>
    </submittedName>
</protein>
<reference evidence="1 2" key="1">
    <citation type="submission" date="2018-07" db="EMBL/GenBank/DDBJ databases">
        <authorList>
            <person name="Peeters C."/>
        </authorList>
    </citation>
    <scope>NUCLEOTIDE SEQUENCE [LARGE SCALE GENOMIC DNA]</scope>
    <source>
        <strain evidence="1 2">LMG 30378</strain>
    </source>
</reference>
<organism evidence="1 2">
    <name type="scientific">Achromobacter veterisilvae</name>
    <dbReference type="NCBI Taxonomy" id="2069367"/>
    <lineage>
        <taxon>Bacteria</taxon>
        <taxon>Pseudomonadati</taxon>
        <taxon>Pseudomonadota</taxon>
        <taxon>Betaproteobacteria</taxon>
        <taxon>Burkholderiales</taxon>
        <taxon>Alcaligenaceae</taxon>
        <taxon>Achromobacter</taxon>
    </lineage>
</organism>
<sequence length="119" mass="13154">MRTANQTAIVLAALFHRSGQSRVRISQTTLKFVSYRERLRAAFVVAVTDALADYGLYMVELDVGGYALVSSKSLEGAKAATAKRYMEDILPQLRNGDELNYTELQDEISDSTGAPDFNE</sequence>
<name>A0A446CHA5_9BURK</name>
<evidence type="ECO:0000313" key="1">
    <source>
        <dbReference type="EMBL" id="SSW67284.1"/>
    </source>
</evidence>
<dbReference type="EMBL" id="UFQC01000011">
    <property type="protein sequence ID" value="SSW67284.1"/>
    <property type="molecule type" value="Genomic_DNA"/>
</dbReference>
<dbReference type="RefSeq" id="WP_129241239.1">
    <property type="nucleotide sequence ID" value="NZ_UFQC01000011.1"/>
</dbReference>
<accession>A0A446CHA5</accession>
<dbReference type="Proteomes" id="UP000289465">
    <property type="component" value="Unassembled WGS sequence"/>
</dbReference>
<dbReference type="OrthoDB" id="9204643at2"/>